<dbReference type="KEGG" id="sman:C12CBH8_22080"/>
<dbReference type="SUPFAM" id="SSF81301">
    <property type="entry name" value="Nucleotidyltransferase"/>
    <property type="match status" value="1"/>
</dbReference>
<dbReference type="InterPro" id="IPR002934">
    <property type="entry name" value="Polymerase_NTP_transf_dom"/>
</dbReference>
<evidence type="ECO:0000313" key="2">
    <source>
        <dbReference type="EMBL" id="BCI61569.1"/>
    </source>
</evidence>
<accession>A0A7I8D7V2</accession>
<evidence type="ECO:0000259" key="1">
    <source>
        <dbReference type="Pfam" id="PF01909"/>
    </source>
</evidence>
<proteinExistence type="predicted"/>
<dbReference type="AlphaFoldDB" id="A0A7I8D7V2"/>
<dbReference type="CDD" id="cd05403">
    <property type="entry name" value="NT_KNTase_like"/>
    <property type="match status" value="1"/>
</dbReference>
<gene>
    <name evidence="2" type="ORF">C12CBH8_22080</name>
</gene>
<dbReference type="EMBL" id="AP023321">
    <property type="protein sequence ID" value="BCI61569.1"/>
    <property type="molecule type" value="Genomic_DNA"/>
</dbReference>
<organism evidence="2 3">
    <name type="scientific">Solibaculum mannosilyticum</name>
    <dbReference type="NCBI Taxonomy" id="2780922"/>
    <lineage>
        <taxon>Bacteria</taxon>
        <taxon>Bacillati</taxon>
        <taxon>Bacillota</taxon>
        <taxon>Clostridia</taxon>
        <taxon>Eubacteriales</taxon>
        <taxon>Oscillospiraceae</taxon>
        <taxon>Solibaculum</taxon>
    </lineage>
</organism>
<reference evidence="3" key="1">
    <citation type="submission" date="2020-07" db="EMBL/GenBank/DDBJ databases">
        <title>Complete genome sequencing of Clostridia bacterium strain 12CBH8.</title>
        <authorList>
            <person name="Sakamoto M."/>
            <person name="Murakami T."/>
            <person name="Mori H."/>
        </authorList>
    </citation>
    <scope>NUCLEOTIDE SEQUENCE [LARGE SCALE GENOMIC DNA]</scope>
    <source>
        <strain evidence="3">12CBH8</strain>
    </source>
</reference>
<dbReference type="GO" id="GO:0016779">
    <property type="term" value="F:nucleotidyltransferase activity"/>
    <property type="evidence" value="ECO:0007669"/>
    <property type="project" value="InterPro"/>
</dbReference>
<evidence type="ECO:0000313" key="3">
    <source>
        <dbReference type="Proteomes" id="UP000593890"/>
    </source>
</evidence>
<sequence>MPIDIRMWMYEFTKLANQTFGPRIRLIGLQGSYARREASENSDIDVVLILDTLSLSDLERYRAMLDRLPHRQLVCGFVSGAKELSLWEPSDRFQFYFDTEPLQGRLEDLFPPASKEDARCAVWSGACSIYHGVCHNFVHERSVNVLEALYKSARFVLQAKLFYETNTYYVHKYGLARVLSPQDLDILNGSDKVRKLPDSQDPGFSTLSDALMQWSGHLIKQFYRSSRR</sequence>
<protein>
    <recommendedName>
        <fullName evidence="1">Polymerase nucleotidyl transferase domain-containing protein</fullName>
    </recommendedName>
</protein>
<feature type="domain" description="Polymerase nucleotidyl transferase" evidence="1">
    <location>
        <begin position="22"/>
        <end position="54"/>
    </location>
</feature>
<dbReference type="Gene3D" id="3.30.460.10">
    <property type="entry name" value="Beta Polymerase, domain 2"/>
    <property type="match status" value="1"/>
</dbReference>
<dbReference type="InterPro" id="IPR043519">
    <property type="entry name" value="NT_sf"/>
</dbReference>
<name>A0A7I8D7V2_9FIRM</name>
<dbReference type="Pfam" id="PF01909">
    <property type="entry name" value="NTP_transf_2"/>
    <property type="match status" value="1"/>
</dbReference>
<dbReference type="Proteomes" id="UP000593890">
    <property type="component" value="Chromosome"/>
</dbReference>
<keyword evidence="3" id="KW-1185">Reference proteome</keyword>
<dbReference type="RefSeq" id="WP_090264720.1">
    <property type="nucleotide sequence ID" value="NZ_AP023321.1"/>
</dbReference>